<proteinExistence type="predicted"/>
<feature type="transmembrane region" description="Helical" evidence="9">
    <location>
        <begin position="241"/>
        <end position="261"/>
    </location>
</feature>
<keyword evidence="4 9" id="KW-0812">Transmembrane</keyword>
<feature type="transmembrane region" description="Helical" evidence="9">
    <location>
        <begin position="63"/>
        <end position="82"/>
    </location>
</feature>
<name>A0A381PB40_9ZZZZ</name>
<evidence type="ECO:0000313" key="11">
    <source>
        <dbReference type="EMBL" id="SUZ63478.1"/>
    </source>
</evidence>
<evidence type="ECO:0000256" key="6">
    <source>
        <dbReference type="ARBA" id="ARBA00023065"/>
    </source>
</evidence>
<feature type="transmembrane region" description="Helical" evidence="9">
    <location>
        <begin position="32"/>
        <end position="51"/>
    </location>
</feature>
<dbReference type="EMBL" id="UINC01000916">
    <property type="protein sequence ID" value="SUZ63478.1"/>
    <property type="molecule type" value="Genomic_DNA"/>
</dbReference>
<feature type="transmembrane region" description="Helical" evidence="9">
    <location>
        <begin position="315"/>
        <end position="334"/>
    </location>
</feature>
<keyword evidence="3" id="KW-0050">Antiport</keyword>
<dbReference type="PANTHER" id="PTHR32507">
    <property type="entry name" value="NA(+)/H(+) ANTIPORTER 1"/>
    <property type="match status" value="1"/>
</dbReference>
<keyword evidence="2" id="KW-0813">Transport</keyword>
<feature type="region of interest" description="Disordered" evidence="8">
    <location>
        <begin position="399"/>
        <end position="422"/>
    </location>
</feature>
<feature type="transmembrane region" description="Helical" evidence="9">
    <location>
        <begin position="218"/>
        <end position="235"/>
    </location>
</feature>
<feature type="transmembrane region" description="Helical" evidence="9">
    <location>
        <begin position="153"/>
        <end position="172"/>
    </location>
</feature>
<feature type="transmembrane region" description="Helical" evidence="9">
    <location>
        <begin position="379"/>
        <end position="396"/>
    </location>
</feature>
<dbReference type="GO" id="GO:1902600">
    <property type="term" value="P:proton transmembrane transport"/>
    <property type="evidence" value="ECO:0007669"/>
    <property type="project" value="InterPro"/>
</dbReference>
<feature type="transmembrane region" description="Helical" evidence="9">
    <location>
        <begin position="346"/>
        <end position="364"/>
    </location>
</feature>
<accession>A0A381PB40</accession>
<evidence type="ECO:0000256" key="9">
    <source>
        <dbReference type="SAM" id="Phobius"/>
    </source>
</evidence>
<dbReference type="PANTHER" id="PTHR32507:SF0">
    <property type="entry name" value="NA(+)_H(+) ANTIPORTER 2-RELATED"/>
    <property type="match status" value="1"/>
</dbReference>
<organism evidence="11">
    <name type="scientific">marine metagenome</name>
    <dbReference type="NCBI Taxonomy" id="408172"/>
    <lineage>
        <taxon>unclassified sequences</taxon>
        <taxon>metagenomes</taxon>
        <taxon>ecological metagenomes</taxon>
    </lineage>
</organism>
<evidence type="ECO:0000256" key="5">
    <source>
        <dbReference type="ARBA" id="ARBA00022989"/>
    </source>
</evidence>
<evidence type="ECO:0000256" key="3">
    <source>
        <dbReference type="ARBA" id="ARBA00022449"/>
    </source>
</evidence>
<evidence type="ECO:0000256" key="4">
    <source>
        <dbReference type="ARBA" id="ARBA00022692"/>
    </source>
</evidence>
<dbReference type="AlphaFoldDB" id="A0A381PB40"/>
<keyword evidence="7 9" id="KW-0472">Membrane</keyword>
<evidence type="ECO:0000256" key="7">
    <source>
        <dbReference type="ARBA" id="ARBA00023136"/>
    </source>
</evidence>
<dbReference type="InterPro" id="IPR006153">
    <property type="entry name" value="Cation/H_exchanger_TM"/>
</dbReference>
<dbReference type="GO" id="GO:0015297">
    <property type="term" value="F:antiporter activity"/>
    <property type="evidence" value="ECO:0007669"/>
    <property type="project" value="UniProtKB-KW"/>
</dbReference>
<keyword evidence="5 9" id="KW-1133">Transmembrane helix</keyword>
<sequence>MDVGSILIVLPVLIIFSYLFDILAIRTKFPSVILLVLTGIIARSISTYYGFDNFKFLDNLVPVLGTIGLILIVLEAALELEIKREKMAIIIKGFMAALIILLINIVLVSLFFEKIIGLPHPTSVIYAIPLSIISSAVAIPSASGLINKNKEFIVYESTFSDILGIMFFYYSIRLAEKGEALIGFEPILTLIGQIILIIVLSLAITYLLFQLIQRIEHHVKFFLILALLILAYEIGKDILKLPSLVLIFIFGIFLGNFSNLIPERFKKYTKTVKIDNEDLHEFNLLTAESTFLVRTFFFLFFGFSIPLESFIEFEPYIIGATVLLIMYGVRYFYLTATKNNDNESKPLLYFSPRGLITILLFLSISDYEIVKSSIIDEKVLLVIIIASMLIMIQGSITQKKDEDKNEEPSQQSLSEIVDEQID</sequence>
<feature type="transmembrane region" description="Helical" evidence="9">
    <location>
        <begin position="124"/>
        <end position="146"/>
    </location>
</feature>
<gene>
    <name evidence="11" type="ORF">METZ01_LOCUS16332</name>
</gene>
<feature type="domain" description="Cation/H+ exchanger transmembrane" evidence="10">
    <location>
        <begin position="15"/>
        <end position="397"/>
    </location>
</feature>
<feature type="transmembrane region" description="Helical" evidence="9">
    <location>
        <begin position="94"/>
        <end position="112"/>
    </location>
</feature>
<feature type="transmembrane region" description="Helical" evidence="9">
    <location>
        <begin position="6"/>
        <end position="25"/>
    </location>
</feature>
<dbReference type="GO" id="GO:0005886">
    <property type="term" value="C:plasma membrane"/>
    <property type="evidence" value="ECO:0007669"/>
    <property type="project" value="UniProtKB-SubCell"/>
</dbReference>
<protein>
    <recommendedName>
        <fullName evidence="10">Cation/H+ exchanger transmembrane domain-containing protein</fullName>
    </recommendedName>
</protein>
<feature type="transmembrane region" description="Helical" evidence="9">
    <location>
        <begin position="282"/>
        <end position="303"/>
    </location>
</feature>
<evidence type="ECO:0000256" key="1">
    <source>
        <dbReference type="ARBA" id="ARBA00004651"/>
    </source>
</evidence>
<evidence type="ECO:0000256" key="8">
    <source>
        <dbReference type="SAM" id="MobiDB-lite"/>
    </source>
</evidence>
<evidence type="ECO:0000259" key="10">
    <source>
        <dbReference type="Pfam" id="PF00999"/>
    </source>
</evidence>
<keyword evidence="6" id="KW-0406">Ion transport</keyword>
<reference evidence="11" key="1">
    <citation type="submission" date="2018-05" db="EMBL/GenBank/DDBJ databases">
        <authorList>
            <person name="Lanie J.A."/>
            <person name="Ng W.-L."/>
            <person name="Kazmierczak K.M."/>
            <person name="Andrzejewski T.M."/>
            <person name="Davidsen T.M."/>
            <person name="Wayne K.J."/>
            <person name="Tettelin H."/>
            <person name="Glass J.I."/>
            <person name="Rusch D."/>
            <person name="Podicherti R."/>
            <person name="Tsui H.-C.T."/>
            <person name="Winkler M.E."/>
        </authorList>
    </citation>
    <scope>NUCLEOTIDE SEQUENCE</scope>
</reference>
<feature type="transmembrane region" description="Helical" evidence="9">
    <location>
        <begin position="187"/>
        <end position="209"/>
    </location>
</feature>
<comment type="subcellular location">
    <subcellularLocation>
        <location evidence="1">Cell membrane</location>
        <topology evidence="1">Multi-pass membrane protein</topology>
    </subcellularLocation>
</comment>
<evidence type="ECO:0000256" key="2">
    <source>
        <dbReference type="ARBA" id="ARBA00022448"/>
    </source>
</evidence>
<dbReference type="Pfam" id="PF00999">
    <property type="entry name" value="Na_H_Exchanger"/>
    <property type="match status" value="1"/>
</dbReference>